<feature type="domain" description="RecF/RecN/SMC N-terminal" evidence="12">
    <location>
        <begin position="73"/>
        <end position="454"/>
    </location>
</feature>
<evidence type="ECO:0000259" key="12">
    <source>
        <dbReference type="Pfam" id="PF02463"/>
    </source>
</evidence>
<keyword evidence="6" id="KW-0498">Mitosis</keyword>
<evidence type="ECO:0000256" key="11">
    <source>
        <dbReference type="SAM" id="MobiDB-lite"/>
    </source>
</evidence>
<evidence type="ECO:0000313" key="14">
    <source>
        <dbReference type="Proteomes" id="UP001558613"/>
    </source>
</evidence>
<dbReference type="PANTHER" id="PTHR18937:SF170">
    <property type="entry name" value="STRUCTURAL MAINTENANCE OF CHROMOSOMES PROTEIN 1A"/>
    <property type="match status" value="1"/>
</dbReference>
<accession>A0ABR3L9I7</accession>
<dbReference type="Gene3D" id="3.40.50.300">
    <property type="entry name" value="P-loop containing nucleotide triphosphate hydrolases"/>
    <property type="match status" value="1"/>
</dbReference>
<dbReference type="SUPFAM" id="SSF52540">
    <property type="entry name" value="P-loop containing nucleoside triphosphate hydrolases"/>
    <property type="match status" value="1"/>
</dbReference>
<feature type="compositionally biased region" description="Low complexity" evidence="11">
    <location>
        <begin position="198"/>
        <end position="215"/>
    </location>
</feature>
<keyword evidence="4" id="KW-0132">Cell division</keyword>
<comment type="subcellular location">
    <subcellularLocation>
        <location evidence="2">Chromosome</location>
    </subcellularLocation>
    <subcellularLocation>
        <location evidence="1">Nucleus</location>
    </subcellularLocation>
</comment>
<keyword evidence="9" id="KW-0131">Cell cycle</keyword>
<dbReference type="PANTHER" id="PTHR18937">
    <property type="entry name" value="STRUCTURAL MAINTENANCE OF CHROMOSOMES SMC FAMILY MEMBER"/>
    <property type="match status" value="1"/>
</dbReference>
<evidence type="ECO:0000256" key="5">
    <source>
        <dbReference type="ARBA" id="ARBA00022741"/>
    </source>
</evidence>
<keyword evidence="14" id="KW-1185">Reference proteome</keyword>
<keyword evidence="10" id="KW-0175">Coiled coil</keyword>
<evidence type="ECO:0000256" key="10">
    <source>
        <dbReference type="SAM" id="Coils"/>
    </source>
</evidence>
<evidence type="ECO:0000313" key="13">
    <source>
        <dbReference type="EMBL" id="KAL1249518.1"/>
    </source>
</evidence>
<dbReference type="InterPro" id="IPR028468">
    <property type="entry name" value="Smc1_ABC"/>
</dbReference>
<evidence type="ECO:0000256" key="2">
    <source>
        <dbReference type="ARBA" id="ARBA00004286"/>
    </source>
</evidence>
<dbReference type="EMBL" id="JAYMGO010000023">
    <property type="protein sequence ID" value="KAL1249518.1"/>
    <property type="molecule type" value="Genomic_DNA"/>
</dbReference>
<keyword evidence="8" id="KW-0539">Nucleus</keyword>
<gene>
    <name evidence="13" type="ORF">QQF64_020523</name>
</gene>
<keyword evidence="3" id="KW-0158">Chromosome</keyword>
<reference evidence="13 14" key="1">
    <citation type="submission" date="2023-09" db="EMBL/GenBank/DDBJ databases">
        <authorList>
            <person name="Wang M."/>
        </authorList>
    </citation>
    <scope>NUCLEOTIDE SEQUENCE [LARGE SCALE GENOMIC DNA]</scope>
    <source>
        <strain evidence="13">GT-2023</strain>
        <tissue evidence="13">Liver</tissue>
    </source>
</reference>
<dbReference type="CDD" id="cd03275">
    <property type="entry name" value="ABC_SMC1_euk"/>
    <property type="match status" value="1"/>
</dbReference>
<dbReference type="InterPro" id="IPR027417">
    <property type="entry name" value="P-loop_NTPase"/>
</dbReference>
<keyword evidence="5" id="KW-0547">Nucleotide-binding</keyword>
<name>A0ABR3L9I7_9TELE</name>
<dbReference type="Pfam" id="PF02463">
    <property type="entry name" value="SMC_N"/>
    <property type="match status" value="1"/>
</dbReference>
<evidence type="ECO:0000256" key="3">
    <source>
        <dbReference type="ARBA" id="ARBA00022454"/>
    </source>
</evidence>
<proteinExistence type="predicted"/>
<comment type="caution">
    <text evidence="13">The sequence shown here is derived from an EMBL/GenBank/DDBJ whole genome shotgun (WGS) entry which is preliminary data.</text>
</comment>
<evidence type="ECO:0000256" key="8">
    <source>
        <dbReference type="ARBA" id="ARBA00023242"/>
    </source>
</evidence>
<dbReference type="Proteomes" id="UP001558613">
    <property type="component" value="Unassembled WGS sequence"/>
</dbReference>
<sequence length="478" mass="55097">MQEKSKLESELANFGPRINDIKRIIQSRERDMKDLKDRMNLVEDEVFVEFCKEIGVRNIREFEEEKVKRQNEIAKKRLEFETQKTRLAIQLDYEKNQLKEDQEKVIMWEQTVKKDENEIERLKKEEQRNMKIIDETMAQLQDLKNQHLAKKSEVNDKNHEMEEIRKKLGGANKELTQLQKEDIKLPLRSGTMDDISQEESSSQAEESLSSSQKTSSTVLAKEALIEIDYSSLSEDLKDSLSEEEIKGEMNTLQQRLNEQQSILQRISAPNMKAMEKLESVRDKFQETSDEFEAARKRAKKAKQAFEQVKKERFDRFNACFESVATNIDEIYKALSRNSSAQAFLGPENPEEPYLDGINYNCVAPGKRFRPMDNLSGGEKTVAALALLFAIHSYKPAPFFVLDEIDAALDNTNIGKVANYIKDQSVQNFQAIVISLKEEFYTKADSLIGVYPEQGDCVISKVLTFDLSQYPDANPNPNE</sequence>
<dbReference type="InterPro" id="IPR003395">
    <property type="entry name" value="RecF/RecN/SMC_N"/>
</dbReference>
<feature type="coiled-coil region" evidence="10">
    <location>
        <begin position="242"/>
        <end position="311"/>
    </location>
</feature>
<feature type="region of interest" description="Disordered" evidence="11">
    <location>
        <begin position="169"/>
        <end position="215"/>
    </location>
</feature>
<evidence type="ECO:0000256" key="9">
    <source>
        <dbReference type="ARBA" id="ARBA00023306"/>
    </source>
</evidence>
<evidence type="ECO:0000256" key="4">
    <source>
        <dbReference type="ARBA" id="ARBA00022618"/>
    </source>
</evidence>
<keyword evidence="7" id="KW-0067">ATP-binding</keyword>
<evidence type="ECO:0000256" key="6">
    <source>
        <dbReference type="ARBA" id="ARBA00022776"/>
    </source>
</evidence>
<evidence type="ECO:0000256" key="7">
    <source>
        <dbReference type="ARBA" id="ARBA00022840"/>
    </source>
</evidence>
<evidence type="ECO:0000256" key="1">
    <source>
        <dbReference type="ARBA" id="ARBA00004123"/>
    </source>
</evidence>
<protein>
    <recommendedName>
        <fullName evidence="12">RecF/RecN/SMC N-terminal domain-containing protein</fullName>
    </recommendedName>
</protein>
<organism evidence="13 14">
    <name type="scientific">Cirrhinus molitorella</name>
    <name type="common">mud carp</name>
    <dbReference type="NCBI Taxonomy" id="172907"/>
    <lineage>
        <taxon>Eukaryota</taxon>
        <taxon>Metazoa</taxon>
        <taxon>Chordata</taxon>
        <taxon>Craniata</taxon>
        <taxon>Vertebrata</taxon>
        <taxon>Euteleostomi</taxon>
        <taxon>Actinopterygii</taxon>
        <taxon>Neopterygii</taxon>
        <taxon>Teleostei</taxon>
        <taxon>Ostariophysi</taxon>
        <taxon>Cypriniformes</taxon>
        <taxon>Cyprinidae</taxon>
        <taxon>Labeoninae</taxon>
        <taxon>Labeonini</taxon>
        <taxon>Cirrhinus</taxon>
    </lineage>
</organism>